<gene>
    <name evidence="3" type="ORF">BU14_0389s0006</name>
</gene>
<name>A0A1X6NX60_PORUM</name>
<dbReference type="PRINTS" id="PR01852">
    <property type="entry name" value="SIBAPROTEIN"/>
</dbReference>
<feature type="non-terminal residue" evidence="3">
    <location>
        <position position="1"/>
    </location>
</feature>
<accession>A0A1X6NX60</accession>
<evidence type="ECO:0000256" key="2">
    <source>
        <dbReference type="SAM" id="MobiDB-lite"/>
    </source>
</evidence>
<proteinExistence type="predicted"/>
<dbReference type="Proteomes" id="UP000218209">
    <property type="component" value="Unassembled WGS sequence"/>
</dbReference>
<feature type="compositionally biased region" description="Low complexity" evidence="2">
    <location>
        <begin position="450"/>
        <end position="459"/>
    </location>
</feature>
<protein>
    <submittedName>
        <fullName evidence="3">Uncharacterized protein</fullName>
    </submittedName>
</protein>
<feature type="region of interest" description="Disordered" evidence="2">
    <location>
        <begin position="444"/>
        <end position="478"/>
    </location>
</feature>
<dbReference type="InterPro" id="IPR009148">
    <property type="entry name" value="PcsB-like"/>
</dbReference>
<organism evidence="3 4">
    <name type="scientific">Porphyra umbilicalis</name>
    <name type="common">Purple laver</name>
    <name type="synonym">Red alga</name>
    <dbReference type="NCBI Taxonomy" id="2786"/>
    <lineage>
        <taxon>Eukaryota</taxon>
        <taxon>Rhodophyta</taxon>
        <taxon>Bangiophyceae</taxon>
        <taxon>Bangiales</taxon>
        <taxon>Bangiaceae</taxon>
        <taxon>Porphyra</taxon>
    </lineage>
</organism>
<sequence>ARARPPPPGDPPPPPPAARKRQLERLRRCTFTSLLTELAALLATAPPPGADAAAAAAAGGDAPPAPGGRPPTPTCPTRTPGGRIDKAAVLGAAAATLVAQAAGASAASAAAAAAAADVDELRAERSELAADVAELRAEVERSRAAAGRLRRDGVAMRSALADVLGEVDAKGFAPAAAAVGHAAPPVAAALVCAASLAGAAAGSAPPPPVAVDVAAAAGVVAAPPLRDGTSVAAMAAAATAAPPPAGGTPAAAAAAAATTRAAAEAAAHLKAQLLWAPNVPEPLPPLAVTARPGPQYASPAWVSAPGTPVGGTDAVTVGSVAAAAPLQAARAETGTVSGSPQRLGAGAHHAVARAAPCGGCPTHSTRKRSGSPRDTGLPADQPAGRGHAPTPLRFPLAVVAVVPACRNSARVATRTPPHSLPTHPSLHCFLLVASCPRSCPGSGAMRSPADARGARTARQTTRHDVGGRAAARNPMVPSRSFWPIPMRPSAPSLSANQDTILARTKL</sequence>
<dbReference type="AlphaFoldDB" id="A0A1X6NX60"/>
<feature type="compositionally biased region" description="Low complexity" evidence="2">
    <location>
        <begin position="47"/>
        <end position="62"/>
    </location>
</feature>
<feature type="region of interest" description="Disordered" evidence="2">
    <location>
        <begin position="1"/>
        <end position="22"/>
    </location>
</feature>
<dbReference type="EMBL" id="KV919027">
    <property type="protein sequence ID" value="OSX72983.1"/>
    <property type="molecule type" value="Genomic_DNA"/>
</dbReference>
<feature type="region of interest" description="Disordered" evidence="2">
    <location>
        <begin position="356"/>
        <end position="390"/>
    </location>
</feature>
<keyword evidence="1" id="KW-0175">Coiled coil</keyword>
<evidence type="ECO:0000256" key="1">
    <source>
        <dbReference type="SAM" id="Coils"/>
    </source>
</evidence>
<evidence type="ECO:0000313" key="4">
    <source>
        <dbReference type="Proteomes" id="UP000218209"/>
    </source>
</evidence>
<feature type="coiled-coil region" evidence="1">
    <location>
        <begin position="111"/>
        <end position="152"/>
    </location>
</feature>
<keyword evidence="4" id="KW-1185">Reference proteome</keyword>
<feature type="compositionally biased region" description="Pro residues" evidence="2">
    <location>
        <begin position="1"/>
        <end position="17"/>
    </location>
</feature>
<feature type="compositionally biased region" description="Pro residues" evidence="2">
    <location>
        <begin position="63"/>
        <end position="74"/>
    </location>
</feature>
<feature type="region of interest" description="Disordered" evidence="2">
    <location>
        <begin position="47"/>
        <end position="81"/>
    </location>
</feature>
<reference evidence="3 4" key="1">
    <citation type="submission" date="2017-03" db="EMBL/GenBank/DDBJ databases">
        <title>WGS assembly of Porphyra umbilicalis.</title>
        <authorList>
            <person name="Brawley S.H."/>
            <person name="Blouin N.A."/>
            <person name="Ficko-Blean E."/>
            <person name="Wheeler G.L."/>
            <person name="Lohr M."/>
            <person name="Goodson H.V."/>
            <person name="Jenkins J.W."/>
            <person name="Blaby-Haas C.E."/>
            <person name="Helliwell K.E."/>
            <person name="Chan C."/>
            <person name="Marriage T."/>
            <person name="Bhattacharya D."/>
            <person name="Klein A.S."/>
            <person name="Badis Y."/>
            <person name="Brodie J."/>
            <person name="Cao Y."/>
            <person name="Collen J."/>
            <person name="Dittami S.M."/>
            <person name="Gachon C.M."/>
            <person name="Green B.R."/>
            <person name="Karpowicz S."/>
            <person name="Kim J.W."/>
            <person name="Kudahl U."/>
            <person name="Lin S."/>
            <person name="Michel G."/>
            <person name="Mittag M."/>
            <person name="Olson B.J."/>
            <person name="Pangilinan J."/>
            <person name="Peng Y."/>
            <person name="Qiu H."/>
            <person name="Shu S."/>
            <person name="Singer J.T."/>
            <person name="Smith A.G."/>
            <person name="Sprecher B.N."/>
            <person name="Wagner V."/>
            <person name="Wang W."/>
            <person name="Wang Z.-Y."/>
            <person name="Yan J."/>
            <person name="Yarish C."/>
            <person name="Zoeuner-Riek S."/>
            <person name="Zhuang Y."/>
            <person name="Zou Y."/>
            <person name="Lindquist E.A."/>
            <person name="Grimwood J."/>
            <person name="Barry K."/>
            <person name="Rokhsar D.S."/>
            <person name="Schmutz J."/>
            <person name="Stiller J.W."/>
            <person name="Grossman A.R."/>
            <person name="Prochnik S.E."/>
        </authorList>
    </citation>
    <scope>NUCLEOTIDE SEQUENCE [LARGE SCALE GENOMIC DNA]</scope>
    <source>
        <strain evidence="3">4086291</strain>
    </source>
</reference>
<evidence type="ECO:0000313" key="3">
    <source>
        <dbReference type="EMBL" id="OSX72983.1"/>
    </source>
</evidence>